<dbReference type="InterPro" id="IPR008972">
    <property type="entry name" value="Cupredoxin"/>
</dbReference>
<dbReference type="GO" id="GO:0005886">
    <property type="term" value="C:plasma membrane"/>
    <property type="evidence" value="ECO:0007669"/>
    <property type="project" value="TreeGrafter"/>
</dbReference>
<dbReference type="RefSeq" id="XP_031351622.1">
    <property type="nucleotide sequence ID" value="XM_031495762.1"/>
</dbReference>
<evidence type="ECO:0000256" key="3">
    <source>
        <dbReference type="ARBA" id="ARBA00023002"/>
    </source>
</evidence>
<dbReference type="FunFam" id="2.60.40.420:FF:000031">
    <property type="entry name" value="Laccase-2 isoform A"/>
    <property type="match status" value="1"/>
</dbReference>
<dbReference type="CDD" id="cd13884">
    <property type="entry name" value="CuRO_2_tcLCC_insect_like"/>
    <property type="match status" value="1"/>
</dbReference>
<feature type="domain" description="Plastocyanin-like" evidence="5">
    <location>
        <begin position="203"/>
        <end position="355"/>
    </location>
</feature>
<keyword evidence="2" id="KW-0479">Metal-binding</keyword>
<dbReference type="InterPro" id="IPR011706">
    <property type="entry name" value="Cu-oxidase_C"/>
</dbReference>
<dbReference type="Pfam" id="PF00394">
    <property type="entry name" value="Cu-oxidase"/>
    <property type="match status" value="1"/>
</dbReference>
<evidence type="ECO:0000256" key="1">
    <source>
        <dbReference type="ARBA" id="ARBA00010609"/>
    </source>
</evidence>
<evidence type="ECO:0008006" key="9">
    <source>
        <dbReference type="Google" id="ProtNLM"/>
    </source>
</evidence>
<dbReference type="GO" id="GO:0006826">
    <property type="term" value="P:iron ion transport"/>
    <property type="evidence" value="ECO:0007669"/>
    <property type="project" value="TreeGrafter"/>
</dbReference>
<protein>
    <recommendedName>
        <fullName evidence="9">Laccase</fullName>
    </recommendedName>
</protein>
<proteinExistence type="inferred from homology"/>
<dbReference type="InterPro" id="IPR011707">
    <property type="entry name" value="Cu-oxidase-like_N"/>
</dbReference>
<evidence type="ECO:0000256" key="4">
    <source>
        <dbReference type="SAM" id="SignalP"/>
    </source>
</evidence>
<dbReference type="Gene3D" id="2.60.40.420">
    <property type="entry name" value="Cupredoxins - blue copper proteins"/>
    <property type="match status" value="3"/>
</dbReference>
<keyword evidence="4" id="KW-0732">Signal</keyword>
<dbReference type="OrthoDB" id="2121828at2759"/>
<feature type="domain" description="Plastocyanin-like" evidence="6">
    <location>
        <begin position="458"/>
        <end position="607"/>
    </location>
</feature>
<dbReference type="SUPFAM" id="SSF49503">
    <property type="entry name" value="Cupredoxins"/>
    <property type="match status" value="3"/>
</dbReference>
<dbReference type="InterPro" id="IPR033138">
    <property type="entry name" value="Cu_oxidase_CS"/>
</dbReference>
<dbReference type="RefSeq" id="XP_031351624.1">
    <property type="nucleotide sequence ID" value="XM_031495764.1"/>
</dbReference>
<dbReference type="CDD" id="cd13858">
    <property type="entry name" value="CuRO_1_tcLCC2_insect_like"/>
    <property type="match status" value="1"/>
</dbReference>
<accession>A0A1Y1LYK2</accession>
<dbReference type="GO" id="GO:0005507">
    <property type="term" value="F:copper ion binding"/>
    <property type="evidence" value="ECO:0007669"/>
    <property type="project" value="InterPro"/>
</dbReference>
<name>A0A1Y1LYK2_PHOPY</name>
<dbReference type="FunFam" id="2.60.40.420:FF:000045">
    <property type="entry name" value="Laccase 2"/>
    <property type="match status" value="1"/>
</dbReference>
<dbReference type="PROSITE" id="PS00080">
    <property type="entry name" value="MULTICOPPER_OXIDASE2"/>
    <property type="match status" value="1"/>
</dbReference>
<dbReference type="Pfam" id="PF07731">
    <property type="entry name" value="Cu-oxidase_2"/>
    <property type="match status" value="1"/>
</dbReference>
<dbReference type="GeneID" id="116176924"/>
<dbReference type="InterPro" id="IPR045087">
    <property type="entry name" value="Cu-oxidase_fam"/>
</dbReference>
<dbReference type="AlphaFoldDB" id="A0A1Y1LYK2"/>
<dbReference type="InterPro" id="IPR001117">
    <property type="entry name" value="Cu-oxidase_2nd"/>
</dbReference>
<sequence length="629" mass="70364">MILALTLYVLCCTLVAGSDLARAFDQRSIVHAAQNNSCARTCDGIPRTCYFYFHVEQYSTMGWSCNSCQSQDVCQCILADGVERSMYSANRKLPGPKIEVCEGDKVVVDVENRIEGLEMTIHWHGVWQDGTQYADGVPYVTQCPILSHNNFRYIWYAKNPGTHFWHAHTGLQKMDGLAGPIVIRQTAARDYHSSLYRNDLSAHTVMVNDWWPYFASMTLPGALRRPSLIGELPHSLLINGKGQTRHPDTNVMTTTPLEEFTVFQGQTYRFRLINAMGTVCPIIFTIDQHKLLAIASDGEPFQSVVVDGIQSYSAERYDFILTANKSIGSYWIRVRAVGICASEQLQQLAILRYSTAAALPTAPRPSYNTSVPQGVMLNDYTRNCADGFSNAICLNHLKSLRPIDYGVLGTPNIKLYLPFGTYFLPEQQVFKPNQYRPFMVIGTGAGLVTHRIDGVEYAPPPSPIISQYFETPPTQFCNRNKNCVGNCTCTHKIDIPLNAIVEIILADDSEEALAPHNMHLHGYAFNVMGIGVLPNDTRPTLDKVKDLDSKGLLQRRFVHPAFKDTLTVPIRGYAVIRFNAKNAGLWFMHCHYGHHLVTGMSLVLQVGSDYDIPPIPANFPKCGHFQPPY</sequence>
<dbReference type="GO" id="GO:0016491">
    <property type="term" value="F:oxidoreductase activity"/>
    <property type="evidence" value="ECO:0007669"/>
    <property type="project" value="UniProtKB-KW"/>
</dbReference>
<dbReference type="PANTHER" id="PTHR11709:SF232">
    <property type="entry name" value="STRAW, ISOFORM G"/>
    <property type="match status" value="1"/>
</dbReference>
<evidence type="ECO:0000313" key="8">
    <source>
        <dbReference type="EMBL" id="JAV78191.1"/>
    </source>
</evidence>
<dbReference type="CDD" id="cd13905">
    <property type="entry name" value="CuRO_3_tcLLC2_insect_like"/>
    <property type="match status" value="1"/>
</dbReference>
<dbReference type="GeneID" id="116176925"/>
<dbReference type="KEGG" id="ppyr:116176924"/>
<dbReference type="KEGG" id="ppyr:116176925"/>
<dbReference type="EMBL" id="GEZM01044475">
    <property type="protein sequence ID" value="JAV78191.1"/>
    <property type="molecule type" value="Transcribed_RNA"/>
</dbReference>
<evidence type="ECO:0000259" key="5">
    <source>
        <dbReference type="Pfam" id="PF00394"/>
    </source>
</evidence>
<dbReference type="Pfam" id="PF07732">
    <property type="entry name" value="Cu-oxidase_3"/>
    <property type="match status" value="1"/>
</dbReference>
<reference evidence="8" key="1">
    <citation type="journal article" date="2016" name="Sci. Rep.">
        <title>Molecular characterization of firefly nuptial gifts: a multi-omics approach sheds light on postcopulatory sexual selection.</title>
        <authorList>
            <person name="Al-Wathiqui N."/>
            <person name="Fallon T.R."/>
            <person name="South A."/>
            <person name="Weng J.K."/>
            <person name="Lewis S.M."/>
        </authorList>
    </citation>
    <scope>NUCLEOTIDE SEQUENCE</scope>
</reference>
<dbReference type="PANTHER" id="PTHR11709">
    <property type="entry name" value="MULTI-COPPER OXIDASE"/>
    <property type="match status" value="1"/>
</dbReference>
<dbReference type="InterPro" id="IPR002355">
    <property type="entry name" value="Cu_oxidase_Cu_BS"/>
</dbReference>
<comment type="similarity">
    <text evidence="1">Belongs to the multicopper oxidase family.</text>
</comment>
<feature type="chain" id="PRO_5012146570" description="Laccase" evidence="4">
    <location>
        <begin position="18"/>
        <end position="629"/>
    </location>
</feature>
<dbReference type="PROSITE" id="PS00079">
    <property type="entry name" value="MULTICOPPER_OXIDASE1"/>
    <property type="match status" value="1"/>
</dbReference>
<evidence type="ECO:0000256" key="2">
    <source>
        <dbReference type="ARBA" id="ARBA00022723"/>
    </source>
</evidence>
<feature type="domain" description="Plastocyanin-like" evidence="7">
    <location>
        <begin position="77"/>
        <end position="186"/>
    </location>
</feature>
<organism evidence="8">
    <name type="scientific">Photinus pyralis</name>
    <name type="common">Common eastern firefly</name>
    <name type="synonym">Lampyris pyralis</name>
    <dbReference type="NCBI Taxonomy" id="7054"/>
    <lineage>
        <taxon>Eukaryota</taxon>
        <taxon>Metazoa</taxon>
        <taxon>Ecdysozoa</taxon>
        <taxon>Arthropoda</taxon>
        <taxon>Hexapoda</taxon>
        <taxon>Insecta</taxon>
        <taxon>Pterygota</taxon>
        <taxon>Neoptera</taxon>
        <taxon>Endopterygota</taxon>
        <taxon>Coleoptera</taxon>
        <taxon>Polyphaga</taxon>
        <taxon>Elateriformia</taxon>
        <taxon>Elateroidea</taxon>
        <taxon>Lampyridae</taxon>
        <taxon>Lampyrinae</taxon>
        <taxon>Photinus</taxon>
    </lineage>
</organism>
<keyword evidence="3" id="KW-0560">Oxidoreductase</keyword>
<evidence type="ECO:0000259" key="7">
    <source>
        <dbReference type="Pfam" id="PF07732"/>
    </source>
</evidence>
<feature type="signal peptide" evidence="4">
    <location>
        <begin position="1"/>
        <end position="17"/>
    </location>
</feature>
<evidence type="ECO:0000259" key="6">
    <source>
        <dbReference type="Pfam" id="PF07731"/>
    </source>
</evidence>